<dbReference type="Proteomes" id="UP001054945">
    <property type="component" value="Unassembled WGS sequence"/>
</dbReference>
<organism evidence="1 2">
    <name type="scientific">Caerostris extrusa</name>
    <name type="common">Bark spider</name>
    <name type="synonym">Caerostris bankana</name>
    <dbReference type="NCBI Taxonomy" id="172846"/>
    <lineage>
        <taxon>Eukaryota</taxon>
        <taxon>Metazoa</taxon>
        <taxon>Ecdysozoa</taxon>
        <taxon>Arthropoda</taxon>
        <taxon>Chelicerata</taxon>
        <taxon>Arachnida</taxon>
        <taxon>Araneae</taxon>
        <taxon>Araneomorphae</taxon>
        <taxon>Entelegynae</taxon>
        <taxon>Araneoidea</taxon>
        <taxon>Araneidae</taxon>
        <taxon>Caerostris</taxon>
    </lineage>
</organism>
<accession>A0AAV4QVP5</accession>
<name>A0AAV4QVP5_CAEEX</name>
<comment type="caution">
    <text evidence="1">The sequence shown here is derived from an EMBL/GenBank/DDBJ whole genome shotgun (WGS) entry which is preliminary data.</text>
</comment>
<protein>
    <submittedName>
        <fullName evidence="1">Uncharacterized protein</fullName>
    </submittedName>
</protein>
<gene>
    <name evidence="1" type="ORF">CEXT_58851</name>
</gene>
<keyword evidence="2" id="KW-1185">Reference proteome</keyword>
<proteinExistence type="predicted"/>
<evidence type="ECO:0000313" key="1">
    <source>
        <dbReference type="EMBL" id="GIY12185.1"/>
    </source>
</evidence>
<dbReference type="AlphaFoldDB" id="A0AAV4QVP5"/>
<evidence type="ECO:0000313" key="2">
    <source>
        <dbReference type="Proteomes" id="UP001054945"/>
    </source>
</evidence>
<dbReference type="EMBL" id="BPLR01006755">
    <property type="protein sequence ID" value="GIY12185.1"/>
    <property type="molecule type" value="Genomic_DNA"/>
</dbReference>
<sequence>MLKGQRKTLQYFDQHVSVTTGGSETGIICPPLQKLQSVSFPKLHADSATSVDFLLELSKSASEEILLQIVLRRKKTFLKTDHIWEIT</sequence>
<reference evidence="1 2" key="1">
    <citation type="submission" date="2021-06" db="EMBL/GenBank/DDBJ databases">
        <title>Caerostris extrusa draft genome.</title>
        <authorList>
            <person name="Kono N."/>
            <person name="Arakawa K."/>
        </authorList>
    </citation>
    <scope>NUCLEOTIDE SEQUENCE [LARGE SCALE GENOMIC DNA]</scope>
</reference>